<dbReference type="InterPro" id="IPR002925">
    <property type="entry name" value="Dienelactn_hydro"/>
</dbReference>
<evidence type="ECO:0000259" key="1">
    <source>
        <dbReference type="Pfam" id="PF01738"/>
    </source>
</evidence>
<organism evidence="2 3">
    <name type="scientific">Lithohypha guttulata</name>
    <dbReference type="NCBI Taxonomy" id="1690604"/>
    <lineage>
        <taxon>Eukaryota</taxon>
        <taxon>Fungi</taxon>
        <taxon>Dikarya</taxon>
        <taxon>Ascomycota</taxon>
        <taxon>Pezizomycotina</taxon>
        <taxon>Eurotiomycetes</taxon>
        <taxon>Chaetothyriomycetidae</taxon>
        <taxon>Chaetothyriales</taxon>
        <taxon>Trichomeriaceae</taxon>
        <taxon>Lithohypha</taxon>
    </lineage>
</organism>
<dbReference type="PANTHER" id="PTHR17630">
    <property type="entry name" value="DIENELACTONE HYDROLASE"/>
    <property type="match status" value="1"/>
</dbReference>
<name>A0AAN7SU42_9EURO</name>
<comment type="caution">
    <text evidence="2">The sequence shown here is derived from an EMBL/GenBank/DDBJ whole genome shotgun (WGS) entry which is preliminary data.</text>
</comment>
<accession>A0AAN7SU42</accession>
<dbReference type="GO" id="GO:0016787">
    <property type="term" value="F:hydrolase activity"/>
    <property type="evidence" value="ECO:0007669"/>
    <property type="project" value="InterPro"/>
</dbReference>
<evidence type="ECO:0000313" key="3">
    <source>
        <dbReference type="Proteomes" id="UP001309876"/>
    </source>
</evidence>
<dbReference type="AlphaFoldDB" id="A0AAN7SU42"/>
<feature type="domain" description="Dienelactone hydrolase" evidence="1">
    <location>
        <begin position="42"/>
        <end position="264"/>
    </location>
</feature>
<dbReference type="InterPro" id="IPR029058">
    <property type="entry name" value="AB_hydrolase_fold"/>
</dbReference>
<gene>
    <name evidence="2" type="ORF">LTR05_007719</name>
</gene>
<protein>
    <recommendedName>
        <fullName evidence="1">Dienelactone hydrolase domain-containing protein</fullName>
    </recommendedName>
</protein>
<dbReference type="SUPFAM" id="SSF53474">
    <property type="entry name" value="alpha/beta-Hydrolases"/>
    <property type="match status" value="1"/>
</dbReference>
<dbReference type="PANTHER" id="PTHR17630:SF44">
    <property type="entry name" value="PROTEIN AIM2"/>
    <property type="match status" value="1"/>
</dbReference>
<dbReference type="EMBL" id="JAVRRJ010000009">
    <property type="protein sequence ID" value="KAK5081588.1"/>
    <property type="molecule type" value="Genomic_DNA"/>
</dbReference>
<evidence type="ECO:0000313" key="2">
    <source>
        <dbReference type="EMBL" id="KAK5081588.1"/>
    </source>
</evidence>
<sequence>MALGSQPPEPEWMALPSGSCCLKGHIHSGKPRGSFDWVADIETYVSRPSPEKANGHIILYFPDVFGFFTNGLLIMDEMADAGYTVIGVDYFKGEPVWLEYLGYKKPKPELSLEAWLPKHVKFANENVPGWVDAVKQKYGKAGTKYACVGYCFGAPYVANCLAPTSSGANPPCDVGAFAHPAFLKEHHFTNLQRPLFLSCAETDFTFSTDARNKAIDILREAKKPYHLQLFSGVEHGFALRCNLDVPYERWCKEQSLKGIVDYFDVNLGVTDEKVKKAQI</sequence>
<proteinExistence type="predicted"/>
<dbReference type="Gene3D" id="3.40.50.1820">
    <property type="entry name" value="alpha/beta hydrolase"/>
    <property type="match status" value="1"/>
</dbReference>
<dbReference type="Pfam" id="PF01738">
    <property type="entry name" value="DLH"/>
    <property type="match status" value="1"/>
</dbReference>
<keyword evidence="3" id="KW-1185">Reference proteome</keyword>
<dbReference type="Proteomes" id="UP001309876">
    <property type="component" value="Unassembled WGS sequence"/>
</dbReference>
<reference evidence="2 3" key="1">
    <citation type="submission" date="2023-08" db="EMBL/GenBank/DDBJ databases">
        <title>Black Yeasts Isolated from many extreme environments.</title>
        <authorList>
            <person name="Coleine C."/>
            <person name="Stajich J.E."/>
            <person name="Selbmann L."/>
        </authorList>
    </citation>
    <scope>NUCLEOTIDE SEQUENCE [LARGE SCALE GENOMIC DNA]</scope>
    <source>
        <strain evidence="2 3">CCFEE 5910</strain>
    </source>
</reference>